<keyword evidence="8 12" id="KW-0808">Transferase</keyword>
<dbReference type="Gene3D" id="2.40.240.20">
    <property type="entry name" value="Hypothetical PUA domain-like, domain 1"/>
    <property type="match status" value="1"/>
</dbReference>
<comment type="function">
    <text evidence="10 12">Specifically methylates the N3 position of the uracil ring of uridine 1498 (m3U1498) in 16S rRNA. Acts on the fully assembled 30S ribosomal subunit.</text>
</comment>
<accession>A0A3R9FD90</accession>
<evidence type="ECO:0000313" key="16">
    <source>
        <dbReference type="Proteomes" id="UP000279911"/>
    </source>
</evidence>
<dbReference type="PANTHER" id="PTHR30027">
    <property type="entry name" value="RIBOSOMAL RNA SMALL SUBUNIT METHYLTRANSFERASE E"/>
    <property type="match status" value="1"/>
</dbReference>
<dbReference type="InterPro" id="IPR046886">
    <property type="entry name" value="RsmE_MTase_dom"/>
</dbReference>
<evidence type="ECO:0000256" key="12">
    <source>
        <dbReference type="PIRNR" id="PIRNR015601"/>
    </source>
</evidence>
<evidence type="ECO:0000259" key="14">
    <source>
        <dbReference type="Pfam" id="PF20260"/>
    </source>
</evidence>
<proteinExistence type="inferred from homology"/>
<evidence type="ECO:0000256" key="7">
    <source>
        <dbReference type="ARBA" id="ARBA00022603"/>
    </source>
</evidence>
<evidence type="ECO:0000256" key="1">
    <source>
        <dbReference type="ARBA" id="ARBA00004496"/>
    </source>
</evidence>
<keyword evidence="5 12" id="KW-0963">Cytoplasm</keyword>
<comment type="caution">
    <text evidence="15">The sequence shown here is derived from an EMBL/GenBank/DDBJ whole genome shotgun (WGS) entry which is preliminary data.</text>
</comment>
<dbReference type="EMBL" id="RSFW01000030">
    <property type="protein sequence ID" value="RSD22731.1"/>
    <property type="molecule type" value="Genomic_DNA"/>
</dbReference>
<comment type="catalytic activity">
    <reaction evidence="11 12">
        <text>uridine(1498) in 16S rRNA + S-adenosyl-L-methionine = N(3)-methyluridine(1498) in 16S rRNA + S-adenosyl-L-homocysteine + H(+)</text>
        <dbReference type="Rhea" id="RHEA:42920"/>
        <dbReference type="Rhea" id="RHEA-COMP:10283"/>
        <dbReference type="Rhea" id="RHEA-COMP:10284"/>
        <dbReference type="ChEBI" id="CHEBI:15378"/>
        <dbReference type="ChEBI" id="CHEBI:57856"/>
        <dbReference type="ChEBI" id="CHEBI:59789"/>
        <dbReference type="ChEBI" id="CHEBI:65315"/>
        <dbReference type="ChEBI" id="CHEBI:74502"/>
        <dbReference type="EC" id="2.1.1.193"/>
    </reaction>
</comment>
<evidence type="ECO:0000256" key="2">
    <source>
        <dbReference type="ARBA" id="ARBA00005528"/>
    </source>
</evidence>
<organism evidence="15 16">
    <name type="scientific">Mesobacillus subterraneus</name>
    <dbReference type="NCBI Taxonomy" id="285983"/>
    <lineage>
        <taxon>Bacteria</taxon>
        <taxon>Bacillati</taxon>
        <taxon>Bacillota</taxon>
        <taxon>Bacilli</taxon>
        <taxon>Bacillales</taxon>
        <taxon>Bacillaceae</taxon>
        <taxon>Mesobacillus</taxon>
    </lineage>
</organism>
<dbReference type="PANTHER" id="PTHR30027:SF3">
    <property type="entry name" value="16S RRNA (URACIL(1498)-N(3))-METHYLTRANSFERASE"/>
    <property type="match status" value="1"/>
</dbReference>
<evidence type="ECO:0000256" key="4">
    <source>
        <dbReference type="ARBA" id="ARBA00013673"/>
    </source>
</evidence>
<dbReference type="InterPro" id="IPR006700">
    <property type="entry name" value="RsmE"/>
</dbReference>
<comment type="subcellular location">
    <subcellularLocation>
        <location evidence="1 12">Cytoplasm</location>
    </subcellularLocation>
</comment>
<dbReference type="NCBIfam" id="NF008691">
    <property type="entry name" value="PRK11713.1-4"/>
    <property type="match status" value="1"/>
</dbReference>
<evidence type="ECO:0000256" key="10">
    <source>
        <dbReference type="ARBA" id="ARBA00025699"/>
    </source>
</evidence>
<evidence type="ECO:0000256" key="6">
    <source>
        <dbReference type="ARBA" id="ARBA00022552"/>
    </source>
</evidence>
<dbReference type="CDD" id="cd18084">
    <property type="entry name" value="RsmE-like"/>
    <property type="match status" value="1"/>
</dbReference>
<protein>
    <recommendedName>
        <fullName evidence="4 12">Ribosomal RNA small subunit methyltransferase E</fullName>
        <ecNumber evidence="3 12">2.1.1.193</ecNumber>
    </recommendedName>
</protein>
<dbReference type="SUPFAM" id="SSF88697">
    <property type="entry name" value="PUA domain-like"/>
    <property type="match status" value="1"/>
</dbReference>
<dbReference type="GO" id="GO:0070042">
    <property type="term" value="F:rRNA (uridine-N3-)-methyltransferase activity"/>
    <property type="evidence" value="ECO:0007669"/>
    <property type="project" value="TreeGrafter"/>
</dbReference>
<dbReference type="InterPro" id="IPR015947">
    <property type="entry name" value="PUA-like_sf"/>
</dbReference>
<dbReference type="Pfam" id="PF04452">
    <property type="entry name" value="Methyltrans_RNA"/>
    <property type="match status" value="1"/>
</dbReference>
<dbReference type="InterPro" id="IPR029026">
    <property type="entry name" value="tRNA_m1G_MTases_N"/>
</dbReference>
<gene>
    <name evidence="15" type="ORF">EJA10_20850</name>
</gene>
<evidence type="ECO:0000256" key="3">
    <source>
        <dbReference type="ARBA" id="ARBA00012328"/>
    </source>
</evidence>
<feature type="domain" description="Ribosomal RNA small subunit methyltransferase E PUA-like" evidence="14">
    <location>
        <begin position="17"/>
        <end position="57"/>
    </location>
</feature>
<dbReference type="EC" id="2.1.1.193" evidence="3 12"/>
<dbReference type="InterPro" id="IPR029028">
    <property type="entry name" value="Alpha/beta_knot_MTases"/>
</dbReference>
<dbReference type="FunFam" id="3.40.1280.10:FF:000024">
    <property type="entry name" value="Ribosomal RNA small subunit methyltransferase E"/>
    <property type="match status" value="1"/>
</dbReference>
<dbReference type="AlphaFoldDB" id="A0A3R9FD90"/>
<feature type="domain" description="Ribosomal RNA small subunit methyltransferase E methyltransferase" evidence="13">
    <location>
        <begin position="72"/>
        <end position="241"/>
    </location>
</feature>
<evidence type="ECO:0000256" key="9">
    <source>
        <dbReference type="ARBA" id="ARBA00022691"/>
    </source>
</evidence>
<dbReference type="Pfam" id="PF20260">
    <property type="entry name" value="PUA_4"/>
    <property type="match status" value="1"/>
</dbReference>
<keyword evidence="7 12" id="KW-0489">Methyltransferase</keyword>
<dbReference type="Gene3D" id="3.40.1280.10">
    <property type="match status" value="1"/>
</dbReference>
<dbReference type="GO" id="GO:0070475">
    <property type="term" value="P:rRNA base methylation"/>
    <property type="evidence" value="ECO:0007669"/>
    <property type="project" value="TreeGrafter"/>
</dbReference>
<dbReference type="NCBIfam" id="NF008692">
    <property type="entry name" value="PRK11713.1-5"/>
    <property type="match status" value="1"/>
</dbReference>
<dbReference type="Proteomes" id="UP000279911">
    <property type="component" value="Unassembled WGS sequence"/>
</dbReference>
<dbReference type="STRING" id="285983.UB32_15655"/>
<evidence type="ECO:0000256" key="8">
    <source>
        <dbReference type="ARBA" id="ARBA00022679"/>
    </source>
</evidence>
<evidence type="ECO:0000313" key="15">
    <source>
        <dbReference type="EMBL" id="RSD22731.1"/>
    </source>
</evidence>
<evidence type="ECO:0000259" key="13">
    <source>
        <dbReference type="Pfam" id="PF04452"/>
    </source>
</evidence>
<dbReference type="SUPFAM" id="SSF75217">
    <property type="entry name" value="alpha/beta knot"/>
    <property type="match status" value="1"/>
</dbReference>
<dbReference type="RefSeq" id="WP_125481971.1">
    <property type="nucleotide sequence ID" value="NZ_RSFW01000030.1"/>
</dbReference>
<keyword evidence="9 12" id="KW-0949">S-adenosyl-L-methionine</keyword>
<dbReference type="InterPro" id="IPR046887">
    <property type="entry name" value="RsmE_PUA-like"/>
</dbReference>
<evidence type="ECO:0000256" key="11">
    <source>
        <dbReference type="ARBA" id="ARBA00047944"/>
    </source>
</evidence>
<evidence type="ECO:0000256" key="5">
    <source>
        <dbReference type="ARBA" id="ARBA00022490"/>
    </source>
</evidence>
<dbReference type="PIRSF" id="PIRSF015601">
    <property type="entry name" value="MTase_slr0722"/>
    <property type="match status" value="1"/>
</dbReference>
<dbReference type="NCBIfam" id="TIGR00046">
    <property type="entry name" value="RsmE family RNA methyltransferase"/>
    <property type="match status" value="1"/>
</dbReference>
<sequence>MQRYFIEEQQNNDQFIISGDDYHHIVRVMRMKAGEEIICVLPDGKSAICQIAEITDEMVVANVVKWEEGNPELPVHILIASGLPKGDKLELIIQKGTELGAREFVPFTASRSVVKWDGKKAAKKVERWQKIAKEAAEQSHRSWVPPVNEPVSVKELIKTSSDFKYKLIAYEEEAKEGEASVLSATLAKMQEGDSLLFVFGPEGGLTTAEVSLLVENGFVACGLGPRILRTETAPLYALSAVSYHFELLR</sequence>
<dbReference type="OrthoDB" id="9815641at2"/>
<name>A0A3R9FD90_9BACI</name>
<reference evidence="16" key="1">
    <citation type="submission" date="2018-12" db="EMBL/GenBank/DDBJ databases">
        <title>Bacillus chawlae sp. nov., Bacillus glennii sp. nov., and Bacillus saganii sp. nov. Isolated from the Vehicle Assembly Building at Kennedy Space Center where the Viking Spacecraft were Assembled.</title>
        <authorList>
            <person name="Seuylemezian A."/>
            <person name="Vaishampayan P."/>
        </authorList>
    </citation>
    <scope>NUCLEOTIDE SEQUENCE [LARGE SCALE GENOMIC DNA]</scope>
    <source>
        <strain evidence="16">DSM 13966</strain>
    </source>
</reference>
<keyword evidence="6 12" id="KW-0698">rRNA processing</keyword>
<dbReference type="GO" id="GO:0005737">
    <property type="term" value="C:cytoplasm"/>
    <property type="evidence" value="ECO:0007669"/>
    <property type="project" value="UniProtKB-SubCell"/>
</dbReference>
<comment type="similarity">
    <text evidence="2 12">Belongs to the RNA methyltransferase RsmE family.</text>
</comment>